<evidence type="ECO:0000313" key="4">
    <source>
        <dbReference type="Proteomes" id="UP000199228"/>
    </source>
</evidence>
<dbReference type="STRING" id="1732.SAMN02910417_02246"/>
<gene>
    <name evidence="3" type="ORF">SAMN02910417_02246</name>
</gene>
<dbReference type="PANTHER" id="PTHR30592">
    <property type="entry name" value="FORMATE DEHYDROGENASE"/>
    <property type="match status" value="1"/>
</dbReference>
<evidence type="ECO:0000256" key="2">
    <source>
        <dbReference type="ARBA" id="ARBA00023150"/>
    </source>
</evidence>
<dbReference type="Proteomes" id="UP000199228">
    <property type="component" value="Unassembled WGS sequence"/>
</dbReference>
<dbReference type="PANTHER" id="PTHR30592:SF1">
    <property type="entry name" value="SULFUR CARRIER PROTEIN FDHD"/>
    <property type="match status" value="1"/>
</dbReference>
<proteinExistence type="predicted"/>
<dbReference type="EMBL" id="FMXR01000017">
    <property type="protein sequence ID" value="SDB30052.1"/>
    <property type="molecule type" value="Genomic_DNA"/>
</dbReference>
<dbReference type="Gene3D" id="3.10.20.10">
    <property type="match status" value="1"/>
</dbReference>
<keyword evidence="1" id="KW-0963">Cytoplasm</keyword>
<dbReference type="RefSeq" id="WP_090174447.1">
    <property type="nucleotide sequence ID" value="NZ_FMXR01000017.1"/>
</dbReference>
<dbReference type="Pfam" id="PF02634">
    <property type="entry name" value="FdhD-NarQ"/>
    <property type="match status" value="1"/>
</dbReference>
<dbReference type="InterPro" id="IPR016193">
    <property type="entry name" value="Cytidine_deaminase-like"/>
</dbReference>
<dbReference type="OrthoDB" id="9782042at2"/>
<organism evidence="3 4">
    <name type="scientific">Eubacterium oxidoreducens</name>
    <dbReference type="NCBI Taxonomy" id="1732"/>
    <lineage>
        <taxon>Bacteria</taxon>
        <taxon>Bacillati</taxon>
        <taxon>Bacillota</taxon>
        <taxon>Clostridia</taxon>
        <taxon>Eubacteriales</taxon>
        <taxon>Eubacteriaceae</taxon>
        <taxon>Eubacterium</taxon>
    </lineage>
</organism>
<dbReference type="GO" id="GO:0006777">
    <property type="term" value="P:Mo-molybdopterin cofactor biosynthetic process"/>
    <property type="evidence" value="ECO:0007669"/>
    <property type="project" value="UniProtKB-KW"/>
</dbReference>
<evidence type="ECO:0000313" key="3">
    <source>
        <dbReference type="EMBL" id="SDB30052.1"/>
    </source>
</evidence>
<keyword evidence="2" id="KW-0501">Molybdenum cofactor biosynthesis</keyword>
<dbReference type="PIRSF" id="PIRSF015626">
    <property type="entry name" value="FdhD"/>
    <property type="match status" value="1"/>
</dbReference>
<dbReference type="NCBIfam" id="TIGR00129">
    <property type="entry name" value="fdhD_narQ"/>
    <property type="match status" value="1"/>
</dbReference>
<dbReference type="GO" id="GO:0016783">
    <property type="term" value="F:sulfurtransferase activity"/>
    <property type="evidence" value="ECO:0007669"/>
    <property type="project" value="InterPro"/>
</dbReference>
<accession>A0A1G6CB77</accession>
<dbReference type="AlphaFoldDB" id="A0A1G6CB77"/>
<sequence>MNINNLFKDFEEAVDTETLVFTKNGSPKKKKNTIATEHFVDVYINDVLSMKLVCSPSYLAELVLGRLYTEGFIDSLHEIRQLSVCEHGLRVKVFLNKKANCESSDFVETTSPCCTGNHILTDVFRNQNRLPKPVEPIEWHSQAIFDMATRFYESTPLFDATRSVHSCYLYQNDQLIVRCEDLGRHNAVDKVVGYALTHDIDLTKCTLFSSGRIPTDMISKVVNARIPILVTKTTVTDEAISLARDFHITLIIYAKEDSFELVPMEINND</sequence>
<evidence type="ECO:0000256" key="1">
    <source>
        <dbReference type="ARBA" id="ARBA00022490"/>
    </source>
</evidence>
<dbReference type="Gene3D" id="3.40.140.10">
    <property type="entry name" value="Cytidine Deaminase, domain 2"/>
    <property type="match status" value="1"/>
</dbReference>
<reference evidence="3 4" key="1">
    <citation type="submission" date="2016-10" db="EMBL/GenBank/DDBJ databases">
        <authorList>
            <person name="de Groot N.N."/>
        </authorList>
    </citation>
    <scope>NUCLEOTIDE SEQUENCE [LARGE SCALE GENOMIC DNA]</scope>
    <source>
        <strain evidence="3 4">DSM 3217</strain>
    </source>
</reference>
<keyword evidence="4" id="KW-1185">Reference proteome</keyword>
<name>A0A1G6CB77_EUBOX</name>
<protein>
    <submittedName>
        <fullName evidence="3">FdhD protein</fullName>
    </submittedName>
</protein>
<dbReference type="InterPro" id="IPR003786">
    <property type="entry name" value="FdhD"/>
</dbReference>
<dbReference type="SUPFAM" id="SSF53927">
    <property type="entry name" value="Cytidine deaminase-like"/>
    <property type="match status" value="1"/>
</dbReference>